<proteinExistence type="predicted"/>
<organism evidence="2 3">
    <name type="scientific">Candidatus Iainarchaeum sp</name>
    <dbReference type="NCBI Taxonomy" id="3101447"/>
    <lineage>
        <taxon>Archaea</taxon>
        <taxon>Candidatus Iainarchaeota</taxon>
        <taxon>Candidatus Iainarchaeia</taxon>
        <taxon>Candidatus Iainarchaeales</taxon>
        <taxon>Candidatus Iainarchaeaceae</taxon>
        <taxon>Candidatus Iainarchaeum</taxon>
    </lineage>
</organism>
<gene>
    <name evidence="2" type="ORF">HA252_05815</name>
</gene>
<name>A0A7J4JGK1_9ARCH</name>
<dbReference type="AlphaFoldDB" id="A0A7J4JGK1"/>
<protein>
    <submittedName>
        <fullName evidence="2">Magnesium transporter CorA</fullName>
    </submittedName>
</protein>
<evidence type="ECO:0000256" key="1">
    <source>
        <dbReference type="SAM" id="Phobius"/>
    </source>
</evidence>
<feature type="transmembrane region" description="Helical" evidence="1">
    <location>
        <begin position="337"/>
        <end position="358"/>
    </location>
</feature>
<feature type="transmembrane region" description="Helical" evidence="1">
    <location>
        <begin position="302"/>
        <end position="325"/>
    </location>
</feature>
<evidence type="ECO:0000313" key="2">
    <source>
        <dbReference type="EMBL" id="HIH16893.1"/>
    </source>
</evidence>
<keyword evidence="1" id="KW-0472">Membrane</keyword>
<comment type="caution">
    <text evidence="2">The sequence shown here is derived from an EMBL/GenBank/DDBJ whole genome shotgun (WGS) entry which is preliminary data.</text>
</comment>
<dbReference type="GO" id="GO:0016020">
    <property type="term" value="C:membrane"/>
    <property type="evidence" value="ECO:0007669"/>
    <property type="project" value="InterPro"/>
</dbReference>
<dbReference type="InterPro" id="IPR045861">
    <property type="entry name" value="CorA_cytoplasmic_dom"/>
</dbReference>
<dbReference type="Gene3D" id="1.20.58.340">
    <property type="entry name" value="Magnesium transport protein CorA, transmembrane region"/>
    <property type="match status" value="2"/>
</dbReference>
<accession>A0A7J4JGK1</accession>
<evidence type="ECO:0000313" key="3">
    <source>
        <dbReference type="Proteomes" id="UP000564964"/>
    </source>
</evidence>
<dbReference type="Pfam" id="PF01544">
    <property type="entry name" value="CorA"/>
    <property type="match status" value="1"/>
</dbReference>
<sequence>MVSRRKSMVAVQPVQFMPAVSSKGEERSAFCVALPGTGDVVKIESEDCSDFADLVAKSTISWVDYWAYDMAKDGREAVLALGFSEKIVNLLFDGRTQGYEDLDTELGLVLPAVNVEGLEVVVSPLLILIRRNVVVTVHGRAVTRLLKLRRYAETFMRKIPKHIPSTDKQTLVLVRIVDENNGRNFDHLREIEEQGDALSKHLMDPKTPRRTLGPKIYKMKHALITYLSTLWVSLDVLNTLRLGDAEQITDDPQLLARVGVLSDDVNRQIQLSEHMSEVLASGLEVLQSIYNNQLQVLNNRMALVMTYLTVLGTAVLVPNTLATIFSNPAFNMQPKDIGWYTVLLVVSTLASSYAAYWWTKKQGAMPKNSD</sequence>
<dbReference type="InterPro" id="IPR002523">
    <property type="entry name" value="MgTranspt_CorA/ZnTranspt_ZntB"/>
</dbReference>
<dbReference type="GO" id="GO:0046873">
    <property type="term" value="F:metal ion transmembrane transporter activity"/>
    <property type="evidence" value="ECO:0007669"/>
    <property type="project" value="InterPro"/>
</dbReference>
<dbReference type="Proteomes" id="UP000564964">
    <property type="component" value="Unassembled WGS sequence"/>
</dbReference>
<reference evidence="3" key="1">
    <citation type="journal article" date="2020" name="bioRxiv">
        <title>A rank-normalized archaeal taxonomy based on genome phylogeny resolves widespread incomplete and uneven classifications.</title>
        <authorList>
            <person name="Rinke C."/>
            <person name="Chuvochina M."/>
            <person name="Mussig A.J."/>
            <person name="Chaumeil P.-A."/>
            <person name="Waite D.W."/>
            <person name="Whitman W.B."/>
            <person name="Parks D.H."/>
            <person name="Hugenholtz P."/>
        </authorList>
    </citation>
    <scope>NUCLEOTIDE SEQUENCE [LARGE SCALE GENOMIC DNA]</scope>
</reference>
<dbReference type="EMBL" id="DUGH01000138">
    <property type="protein sequence ID" value="HIH16893.1"/>
    <property type="molecule type" value="Genomic_DNA"/>
</dbReference>
<keyword evidence="1" id="KW-0812">Transmembrane</keyword>
<dbReference type="SUPFAM" id="SSF143865">
    <property type="entry name" value="CorA soluble domain-like"/>
    <property type="match status" value="1"/>
</dbReference>
<keyword evidence="1" id="KW-1133">Transmembrane helix</keyword>